<dbReference type="Pfam" id="PF00582">
    <property type="entry name" value="Usp"/>
    <property type="match status" value="1"/>
</dbReference>
<reference evidence="3 4" key="1">
    <citation type="journal article" date="2014" name="BMC Genomics">
        <title>Comparison of environmental and isolate Sulfobacillus genomes reveals diverse carbon, sulfur, nitrogen, and hydrogen metabolisms.</title>
        <authorList>
            <person name="Justice N.B."/>
            <person name="Norman A."/>
            <person name="Brown C.T."/>
            <person name="Singh A."/>
            <person name="Thomas B.C."/>
            <person name="Banfield J.F."/>
        </authorList>
    </citation>
    <scope>NUCLEOTIDE SEQUENCE [LARGE SCALE GENOMIC DNA]</scope>
    <source>
        <strain evidence="3">AMDSBA3</strain>
    </source>
</reference>
<dbReference type="Proteomes" id="UP000241848">
    <property type="component" value="Unassembled WGS sequence"/>
</dbReference>
<dbReference type="InterPro" id="IPR006015">
    <property type="entry name" value="Universal_stress_UspA"/>
</dbReference>
<proteinExistence type="inferred from homology"/>
<gene>
    <name evidence="3" type="ORF">C7B45_02975</name>
</gene>
<dbReference type="EMBL" id="PXYV01000005">
    <property type="protein sequence ID" value="PSR23517.1"/>
    <property type="molecule type" value="Genomic_DNA"/>
</dbReference>
<protein>
    <recommendedName>
        <fullName evidence="2">UspA domain-containing protein</fullName>
    </recommendedName>
</protein>
<comment type="caution">
    <text evidence="3">The sequence shown here is derived from an EMBL/GenBank/DDBJ whole genome shotgun (WGS) entry which is preliminary data.</text>
</comment>
<sequence length="141" mass="15142">MTLLLASDGSEGALKAARWIMEHFGPEHWQVTVASVSRTPTVMGSPTFATLPSYADTIEDAAVQEARQACEQTMTVLEGWHVDCTVLTGPSIADALIGYVRSHPVDAIVVGRRSHSLSRHLLGSISSELASHSPIPVWVIP</sequence>
<evidence type="ECO:0000259" key="2">
    <source>
        <dbReference type="Pfam" id="PF00582"/>
    </source>
</evidence>
<accession>A0A2T2WMQ6</accession>
<dbReference type="PANTHER" id="PTHR31964">
    <property type="entry name" value="ADENINE NUCLEOTIDE ALPHA HYDROLASES-LIKE SUPERFAMILY PROTEIN"/>
    <property type="match status" value="1"/>
</dbReference>
<dbReference type="PANTHER" id="PTHR31964:SF113">
    <property type="entry name" value="USPA DOMAIN-CONTAINING PROTEIN"/>
    <property type="match status" value="1"/>
</dbReference>
<organism evidence="3 4">
    <name type="scientific">Sulfobacillus acidophilus</name>
    <dbReference type="NCBI Taxonomy" id="53633"/>
    <lineage>
        <taxon>Bacteria</taxon>
        <taxon>Bacillati</taxon>
        <taxon>Bacillota</taxon>
        <taxon>Clostridia</taxon>
        <taxon>Eubacteriales</taxon>
        <taxon>Clostridiales Family XVII. Incertae Sedis</taxon>
        <taxon>Sulfobacillus</taxon>
    </lineage>
</organism>
<evidence type="ECO:0000256" key="1">
    <source>
        <dbReference type="ARBA" id="ARBA00008791"/>
    </source>
</evidence>
<dbReference type="Gene3D" id="3.40.50.620">
    <property type="entry name" value="HUPs"/>
    <property type="match status" value="1"/>
</dbReference>
<dbReference type="InterPro" id="IPR006016">
    <property type="entry name" value="UspA"/>
</dbReference>
<name>A0A2T2WMQ6_9FIRM</name>
<comment type="similarity">
    <text evidence="1">Belongs to the universal stress protein A family.</text>
</comment>
<dbReference type="SUPFAM" id="SSF52402">
    <property type="entry name" value="Adenine nucleotide alpha hydrolases-like"/>
    <property type="match status" value="1"/>
</dbReference>
<evidence type="ECO:0000313" key="4">
    <source>
        <dbReference type="Proteomes" id="UP000241848"/>
    </source>
</evidence>
<dbReference type="PRINTS" id="PR01438">
    <property type="entry name" value="UNVRSLSTRESS"/>
</dbReference>
<evidence type="ECO:0000313" key="3">
    <source>
        <dbReference type="EMBL" id="PSR23517.1"/>
    </source>
</evidence>
<feature type="domain" description="UspA" evidence="2">
    <location>
        <begin position="2"/>
        <end position="141"/>
    </location>
</feature>
<dbReference type="InterPro" id="IPR014729">
    <property type="entry name" value="Rossmann-like_a/b/a_fold"/>
</dbReference>
<dbReference type="AlphaFoldDB" id="A0A2T2WMQ6"/>
<dbReference type="CDD" id="cd00293">
    <property type="entry name" value="USP-like"/>
    <property type="match status" value="1"/>
</dbReference>